<feature type="domain" description="VPS9" evidence="2">
    <location>
        <begin position="250"/>
        <end position="406"/>
    </location>
</feature>
<dbReference type="OrthoDB" id="411646at2759"/>
<sequence length="548" mass="62221">MASEVDELEINPFYNALQTKYVDMYERAQECCYILCVPQSQSLKPNLISPGFVETHILRPSPYFKGQYMTTHSSNCKTLKLSDDYQYFTTLQGFSEERNIKILSEELAYNKDYKQYKILIMERPFDPKFEKIPERHTSEKDQQIHTPKISVAECRGFLMQFTEFKQELLRLDDSIDYFCRHYMVLPDYLDDAVARLEDISSLALADIVKNSKFPLSADSRFKEILAGTIESYMMDAVYFKVFPVIRQRFSQDDQLLLSKCQKLNKVNPQDIGVKEEFCCPLPVAVVELANLGSLQTPREKLACLKSTADNVTEGIEVSIQERNRNLFGELERGDNDGMCITSDDLIPILVTIISRAKCCHLPSDLFYIENFMWNSTDKDRDDLGFCLVSFKAAVQYMLATDFSSLSENDSPSKEISLDELAAVTERRQSFKRNVSAPSSNIRGPRVTGDQSSAASSDAITASQSRLERQLSRISGVLSKTVEEMGVAGKKEGISSRGQLRSIFPERLQHAQPPDIIPEQERNSEEKGLGGFLAALQEDDFDQPFGKQT</sequence>
<dbReference type="Proteomes" id="UP000271974">
    <property type="component" value="Unassembled WGS sequence"/>
</dbReference>
<dbReference type="AlphaFoldDB" id="A0A3S1A970"/>
<dbReference type="InterPro" id="IPR003123">
    <property type="entry name" value="VPS9"/>
</dbReference>
<dbReference type="PANTHER" id="PTHR24170:SF1">
    <property type="entry name" value="DOMAIN PROTEIN, PUTATIVE (AFU_ORTHOLOGUE AFUA_1G09870)-RELATED"/>
    <property type="match status" value="1"/>
</dbReference>
<organism evidence="3 4">
    <name type="scientific">Elysia chlorotica</name>
    <name type="common">Eastern emerald elysia</name>
    <name type="synonym">Sea slug</name>
    <dbReference type="NCBI Taxonomy" id="188477"/>
    <lineage>
        <taxon>Eukaryota</taxon>
        <taxon>Metazoa</taxon>
        <taxon>Spiralia</taxon>
        <taxon>Lophotrochozoa</taxon>
        <taxon>Mollusca</taxon>
        <taxon>Gastropoda</taxon>
        <taxon>Heterobranchia</taxon>
        <taxon>Euthyneura</taxon>
        <taxon>Panpulmonata</taxon>
        <taxon>Sacoglossa</taxon>
        <taxon>Placobranchoidea</taxon>
        <taxon>Plakobranchidae</taxon>
        <taxon>Elysia</taxon>
    </lineage>
</organism>
<dbReference type="Pfam" id="PF02204">
    <property type="entry name" value="VPS9"/>
    <property type="match status" value="1"/>
</dbReference>
<dbReference type="Gene3D" id="1.20.1050.80">
    <property type="entry name" value="VPS9 domain"/>
    <property type="match status" value="1"/>
</dbReference>
<dbReference type="GO" id="GO:0097422">
    <property type="term" value="C:tubular endosome"/>
    <property type="evidence" value="ECO:0007669"/>
    <property type="project" value="TreeGrafter"/>
</dbReference>
<dbReference type="InterPro" id="IPR051248">
    <property type="entry name" value="UPF0507/Ank_repeat_27"/>
</dbReference>
<dbReference type="PROSITE" id="PS51205">
    <property type="entry name" value="VPS9"/>
    <property type="match status" value="1"/>
</dbReference>
<dbReference type="InterPro" id="IPR037191">
    <property type="entry name" value="VPS9_dom_sf"/>
</dbReference>
<feature type="compositionally biased region" description="Low complexity" evidence="1">
    <location>
        <begin position="449"/>
        <end position="461"/>
    </location>
</feature>
<feature type="region of interest" description="Disordered" evidence="1">
    <location>
        <begin position="428"/>
        <end position="461"/>
    </location>
</feature>
<keyword evidence="4" id="KW-1185">Reference proteome</keyword>
<dbReference type="EMBL" id="RQTK01000157">
    <property type="protein sequence ID" value="RUS85874.1"/>
    <property type="molecule type" value="Genomic_DNA"/>
</dbReference>
<feature type="compositionally biased region" description="Polar residues" evidence="1">
    <location>
        <begin position="431"/>
        <end position="441"/>
    </location>
</feature>
<dbReference type="GO" id="GO:0005085">
    <property type="term" value="F:guanyl-nucleotide exchange factor activity"/>
    <property type="evidence" value="ECO:0007669"/>
    <property type="project" value="TreeGrafter"/>
</dbReference>
<dbReference type="STRING" id="188477.A0A3S1A970"/>
<dbReference type="SUPFAM" id="SSF109993">
    <property type="entry name" value="VPS9 domain"/>
    <property type="match status" value="1"/>
</dbReference>
<protein>
    <recommendedName>
        <fullName evidence="2">VPS9 domain-containing protein</fullName>
    </recommendedName>
</protein>
<evidence type="ECO:0000313" key="3">
    <source>
        <dbReference type="EMBL" id="RUS85874.1"/>
    </source>
</evidence>
<dbReference type="GO" id="GO:0005769">
    <property type="term" value="C:early endosome"/>
    <property type="evidence" value="ECO:0007669"/>
    <property type="project" value="TreeGrafter"/>
</dbReference>
<evidence type="ECO:0000313" key="4">
    <source>
        <dbReference type="Proteomes" id="UP000271974"/>
    </source>
</evidence>
<dbReference type="GO" id="GO:0000149">
    <property type="term" value="F:SNARE binding"/>
    <property type="evidence" value="ECO:0007669"/>
    <property type="project" value="TreeGrafter"/>
</dbReference>
<evidence type="ECO:0000259" key="2">
    <source>
        <dbReference type="PROSITE" id="PS51205"/>
    </source>
</evidence>
<dbReference type="GO" id="GO:0030133">
    <property type="term" value="C:transport vesicle"/>
    <property type="evidence" value="ECO:0007669"/>
    <property type="project" value="TreeGrafter"/>
</dbReference>
<comment type="caution">
    <text evidence="3">The sequence shown here is derived from an EMBL/GenBank/DDBJ whole genome shotgun (WGS) entry which is preliminary data.</text>
</comment>
<reference evidence="3 4" key="1">
    <citation type="submission" date="2019-01" db="EMBL/GenBank/DDBJ databases">
        <title>A draft genome assembly of the solar-powered sea slug Elysia chlorotica.</title>
        <authorList>
            <person name="Cai H."/>
            <person name="Li Q."/>
            <person name="Fang X."/>
            <person name="Li J."/>
            <person name="Curtis N.E."/>
            <person name="Altenburger A."/>
            <person name="Shibata T."/>
            <person name="Feng M."/>
            <person name="Maeda T."/>
            <person name="Schwartz J.A."/>
            <person name="Shigenobu S."/>
            <person name="Lundholm N."/>
            <person name="Nishiyama T."/>
            <person name="Yang H."/>
            <person name="Hasebe M."/>
            <person name="Li S."/>
            <person name="Pierce S.K."/>
            <person name="Wang J."/>
        </authorList>
    </citation>
    <scope>NUCLEOTIDE SEQUENCE [LARGE SCALE GENOMIC DNA]</scope>
    <source>
        <strain evidence="3">EC2010</strain>
        <tissue evidence="3">Whole organism of an adult</tissue>
    </source>
</reference>
<accession>A0A3S1A970</accession>
<dbReference type="PANTHER" id="PTHR24170">
    <property type="entry name" value="ANKYRIN REPEAT DOMAIN-CONTAINING PROTEIN 27"/>
    <property type="match status" value="1"/>
</dbReference>
<dbReference type="GO" id="GO:0005770">
    <property type="term" value="C:late endosome"/>
    <property type="evidence" value="ECO:0007669"/>
    <property type="project" value="TreeGrafter"/>
</dbReference>
<dbReference type="GO" id="GO:0005886">
    <property type="term" value="C:plasma membrane"/>
    <property type="evidence" value="ECO:0007669"/>
    <property type="project" value="TreeGrafter"/>
</dbReference>
<proteinExistence type="predicted"/>
<gene>
    <name evidence="3" type="ORF">EGW08_006358</name>
</gene>
<dbReference type="GO" id="GO:0045022">
    <property type="term" value="P:early endosome to late endosome transport"/>
    <property type="evidence" value="ECO:0007669"/>
    <property type="project" value="TreeGrafter"/>
</dbReference>
<evidence type="ECO:0000256" key="1">
    <source>
        <dbReference type="SAM" id="MobiDB-lite"/>
    </source>
</evidence>
<name>A0A3S1A970_ELYCH</name>